<dbReference type="InterPro" id="IPR008920">
    <property type="entry name" value="TF_FadR/GntR_C"/>
</dbReference>
<dbReference type="PROSITE" id="PS50949">
    <property type="entry name" value="HTH_GNTR"/>
    <property type="match status" value="1"/>
</dbReference>
<organism evidence="5 6">
    <name type="scientific">Paraburkholderia caffeinilytica</name>
    <dbReference type="NCBI Taxonomy" id="1761016"/>
    <lineage>
        <taxon>Bacteria</taxon>
        <taxon>Pseudomonadati</taxon>
        <taxon>Pseudomonadota</taxon>
        <taxon>Betaproteobacteria</taxon>
        <taxon>Burkholderiales</taxon>
        <taxon>Burkholderiaceae</taxon>
        <taxon>Paraburkholderia</taxon>
    </lineage>
</organism>
<keyword evidence="2" id="KW-0238">DNA-binding</keyword>
<evidence type="ECO:0000256" key="3">
    <source>
        <dbReference type="ARBA" id="ARBA00023163"/>
    </source>
</evidence>
<dbReference type="SUPFAM" id="SSF46785">
    <property type="entry name" value="Winged helix' DNA-binding domain"/>
    <property type="match status" value="1"/>
</dbReference>
<sequence>MRPAERLRIQVLSERYDIGATAIREALSRLVTDGLVDSEDQRGFCVTPVSREDLMDLTQTRVEVECGALRLALARGSVDWESNVLSAFHRLQRTPPPSSPELHEAWATVHRQFHEALVAGCASPWTLRLCRLLHDQSERYRNLAEQHTSEKNRDAMKEHRELMDAAMARDAELATRLLGEHFWATTGIILKAAFNDDATSGGAGRRGVRKKQSP</sequence>
<evidence type="ECO:0000259" key="4">
    <source>
        <dbReference type="PROSITE" id="PS50949"/>
    </source>
</evidence>
<dbReference type="InterPro" id="IPR011711">
    <property type="entry name" value="GntR_C"/>
</dbReference>
<dbReference type="PANTHER" id="PTHR43537">
    <property type="entry name" value="TRANSCRIPTIONAL REGULATOR, GNTR FAMILY"/>
    <property type="match status" value="1"/>
</dbReference>
<evidence type="ECO:0000256" key="1">
    <source>
        <dbReference type="ARBA" id="ARBA00023015"/>
    </source>
</evidence>
<accession>A0ABQ1LUZ7</accession>
<dbReference type="InterPro" id="IPR036388">
    <property type="entry name" value="WH-like_DNA-bd_sf"/>
</dbReference>
<evidence type="ECO:0000256" key="2">
    <source>
        <dbReference type="ARBA" id="ARBA00023125"/>
    </source>
</evidence>
<keyword evidence="1" id="KW-0805">Transcription regulation</keyword>
<keyword evidence="3" id="KW-0804">Transcription</keyword>
<dbReference type="Gene3D" id="1.10.10.10">
    <property type="entry name" value="Winged helix-like DNA-binding domain superfamily/Winged helix DNA-binding domain"/>
    <property type="match status" value="1"/>
</dbReference>
<dbReference type="Gene3D" id="1.20.120.530">
    <property type="entry name" value="GntR ligand-binding domain-like"/>
    <property type="match status" value="1"/>
</dbReference>
<dbReference type="Pfam" id="PF07729">
    <property type="entry name" value="FCD"/>
    <property type="match status" value="1"/>
</dbReference>
<proteinExistence type="predicted"/>
<keyword evidence="6" id="KW-1185">Reference proteome</keyword>
<protein>
    <submittedName>
        <fullName evidence="5">GntR family transcriptional regulator</fullName>
    </submittedName>
</protein>
<dbReference type="EMBL" id="BMHL01000002">
    <property type="protein sequence ID" value="GGC29657.1"/>
    <property type="molecule type" value="Genomic_DNA"/>
</dbReference>
<reference evidence="6" key="1">
    <citation type="journal article" date="2019" name="Int. J. Syst. Evol. Microbiol.">
        <title>The Global Catalogue of Microorganisms (GCM) 10K type strain sequencing project: providing services to taxonomists for standard genome sequencing and annotation.</title>
        <authorList>
            <consortium name="The Broad Institute Genomics Platform"/>
            <consortium name="The Broad Institute Genome Sequencing Center for Infectious Disease"/>
            <person name="Wu L."/>
            <person name="Ma J."/>
        </authorList>
    </citation>
    <scope>NUCLEOTIDE SEQUENCE [LARGE SCALE GENOMIC DNA]</scope>
    <source>
        <strain evidence="6">CGMCC 1.15103</strain>
    </source>
</reference>
<dbReference type="SUPFAM" id="SSF48008">
    <property type="entry name" value="GntR ligand-binding domain-like"/>
    <property type="match status" value="1"/>
</dbReference>
<comment type="caution">
    <text evidence="5">The sequence shown here is derived from an EMBL/GenBank/DDBJ whole genome shotgun (WGS) entry which is preliminary data.</text>
</comment>
<dbReference type="SMART" id="SM00895">
    <property type="entry name" value="FCD"/>
    <property type="match status" value="1"/>
</dbReference>
<feature type="domain" description="HTH gntR-type" evidence="4">
    <location>
        <begin position="1"/>
        <end position="49"/>
    </location>
</feature>
<dbReference type="PANTHER" id="PTHR43537:SF20">
    <property type="entry name" value="HTH-TYPE TRANSCRIPTIONAL REPRESSOR GLAR"/>
    <property type="match status" value="1"/>
</dbReference>
<evidence type="ECO:0000313" key="6">
    <source>
        <dbReference type="Proteomes" id="UP000602004"/>
    </source>
</evidence>
<dbReference type="InterPro" id="IPR036390">
    <property type="entry name" value="WH_DNA-bd_sf"/>
</dbReference>
<dbReference type="Proteomes" id="UP000602004">
    <property type="component" value="Unassembled WGS sequence"/>
</dbReference>
<evidence type="ECO:0000313" key="5">
    <source>
        <dbReference type="EMBL" id="GGC29657.1"/>
    </source>
</evidence>
<name>A0ABQ1LUZ7_9BURK</name>
<gene>
    <name evidence="5" type="ORF">GCM10011400_15320</name>
</gene>
<dbReference type="InterPro" id="IPR000524">
    <property type="entry name" value="Tscrpt_reg_HTH_GntR"/>
</dbReference>
<dbReference type="Pfam" id="PF00392">
    <property type="entry name" value="GntR"/>
    <property type="match status" value="1"/>
</dbReference>